<evidence type="ECO:0000259" key="1">
    <source>
        <dbReference type="Pfam" id="PF13649"/>
    </source>
</evidence>
<dbReference type="InterPro" id="IPR041698">
    <property type="entry name" value="Methyltransf_25"/>
</dbReference>
<keyword evidence="2" id="KW-0808">Transferase</keyword>
<dbReference type="SUPFAM" id="SSF53335">
    <property type="entry name" value="S-adenosyl-L-methionine-dependent methyltransferases"/>
    <property type="match status" value="1"/>
</dbReference>
<dbReference type="OrthoDB" id="9804312at2"/>
<organism evidence="2 3">
    <name type="scientific">Jeotgalibacillus campisalis</name>
    <dbReference type="NCBI Taxonomy" id="220754"/>
    <lineage>
        <taxon>Bacteria</taxon>
        <taxon>Bacillati</taxon>
        <taxon>Bacillota</taxon>
        <taxon>Bacilli</taxon>
        <taxon>Bacillales</taxon>
        <taxon>Caryophanaceae</taxon>
        <taxon>Jeotgalibacillus</taxon>
    </lineage>
</organism>
<dbReference type="GO" id="GO:0032259">
    <property type="term" value="P:methylation"/>
    <property type="evidence" value="ECO:0007669"/>
    <property type="project" value="UniProtKB-KW"/>
</dbReference>
<reference evidence="2 3" key="1">
    <citation type="submission" date="2015-01" db="EMBL/GenBank/DDBJ databases">
        <title>Jeotgalibacillus campisalis genome sequencing.</title>
        <authorList>
            <person name="Goh K.M."/>
            <person name="Chan K.-G."/>
            <person name="Yaakop A.S."/>
            <person name="Ee R."/>
            <person name="Gan H.M."/>
            <person name="Chan C.S."/>
        </authorList>
    </citation>
    <scope>NUCLEOTIDE SEQUENCE [LARGE SCALE GENOMIC DNA]</scope>
    <source>
        <strain evidence="2 3">SF-57</strain>
    </source>
</reference>
<dbReference type="InterPro" id="IPR029063">
    <property type="entry name" value="SAM-dependent_MTases_sf"/>
</dbReference>
<dbReference type="PANTHER" id="PTHR43591:SF110">
    <property type="entry name" value="RHODANESE DOMAIN-CONTAINING PROTEIN"/>
    <property type="match status" value="1"/>
</dbReference>
<dbReference type="RefSeq" id="WP_041055121.1">
    <property type="nucleotide sequence ID" value="NZ_JXRR01000008.1"/>
</dbReference>
<sequence>MFSYYGKLSTEVYNLTKPPGHSIDGDIEYYTDRLKGVKGQILEAGSGTGRMLIPLLEEGLRVDGIDYSEEMLDSCREHCEKRGLSPQLYQGDLRDFSLPERYDAIIMPTGSFALLDSREAAEKALSLFYQHLNPGGRVIIDLYLPASFQEGEVTTTAFDLGNGEGITLEKKSVETDWIHQQTVTYLKYEKWSMGKLIDTELQQFTLRWYGLEEFIMLLERAGFKEVTCSAGYQFLQQPSNKEQVFTFEAVK</sequence>
<dbReference type="PANTHER" id="PTHR43591">
    <property type="entry name" value="METHYLTRANSFERASE"/>
    <property type="match status" value="1"/>
</dbReference>
<keyword evidence="3" id="KW-1185">Reference proteome</keyword>
<gene>
    <name evidence="2" type="ORF">KR50_07820</name>
</gene>
<dbReference type="CDD" id="cd02440">
    <property type="entry name" value="AdoMet_MTases"/>
    <property type="match status" value="1"/>
</dbReference>
<evidence type="ECO:0000313" key="3">
    <source>
        <dbReference type="Proteomes" id="UP000031972"/>
    </source>
</evidence>
<protein>
    <submittedName>
        <fullName evidence="2">Methyltransferase</fullName>
    </submittedName>
</protein>
<evidence type="ECO:0000313" key="2">
    <source>
        <dbReference type="EMBL" id="KIL50901.1"/>
    </source>
</evidence>
<dbReference type="GO" id="GO:0008168">
    <property type="term" value="F:methyltransferase activity"/>
    <property type="evidence" value="ECO:0007669"/>
    <property type="project" value="UniProtKB-KW"/>
</dbReference>
<comment type="caution">
    <text evidence="2">The sequence shown here is derived from an EMBL/GenBank/DDBJ whole genome shotgun (WGS) entry which is preliminary data.</text>
</comment>
<name>A0A0C2W2Q0_9BACL</name>
<dbReference type="Gene3D" id="3.40.50.150">
    <property type="entry name" value="Vaccinia Virus protein VP39"/>
    <property type="match status" value="1"/>
</dbReference>
<accession>A0A0C2W2Q0</accession>
<keyword evidence="2" id="KW-0489">Methyltransferase</keyword>
<feature type="domain" description="Methyltransferase" evidence="1">
    <location>
        <begin position="41"/>
        <end position="136"/>
    </location>
</feature>
<dbReference type="AlphaFoldDB" id="A0A0C2W2Q0"/>
<dbReference type="Gene3D" id="2.20.130.10">
    <property type="entry name" value="CAC2371-like domains"/>
    <property type="match status" value="1"/>
</dbReference>
<proteinExistence type="predicted"/>
<dbReference type="PATRIC" id="fig|220754.4.peg.802"/>
<dbReference type="EMBL" id="JXRR01000008">
    <property type="protein sequence ID" value="KIL50901.1"/>
    <property type="molecule type" value="Genomic_DNA"/>
</dbReference>
<dbReference type="Proteomes" id="UP000031972">
    <property type="component" value="Unassembled WGS sequence"/>
</dbReference>
<dbReference type="Pfam" id="PF13649">
    <property type="entry name" value="Methyltransf_25"/>
    <property type="match status" value="1"/>
</dbReference>